<comment type="cofactor">
    <cofactor evidence="1">
        <name>Mg(2+)</name>
        <dbReference type="ChEBI" id="CHEBI:18420"/>
    </cofactor>
</comment>
<dbReference type="InterPro" id="IPR022805">
    <property type="entry name" value="PEP_COase_bac/pln-type"/>
</dbReference>
<comment type="similarity">
    <text evidence="2">Belongs to the PEPCase type 1 family.</text>
</comment>
<dbReference type="PANTHER" id="PTHR30523:SF6">
    <property type="entry name" value="PHOSPHOENOLPYRUVATE CARBOXYLASE"/>
    <property type="match status" value="1"/>
</dbReference>
<dbReference type="PROSITE" id="PS00781">
    <property type="entry name" value="PEPCASE_1"/>
    <property type="match status" value="1"/>
</dbReference>
<dbReference type="Pfam" id="PF00311">
    <property type="entry name" value="PEPcase"/>
    <property type="match status" value="1"/>
</dbReference>
<dbReference type="PANTHER" id="PTHR30523">
    <property type="entry name" value="PHOSPHOENOLPYRUVATE CARBOXYLASE"/>
    <property type="match status" value="1"/>
</dbReference>
<dbReference type="HAMAP" id="MF_00595">
    <property type="entry name" value="PEPcase_type1"/>
    <property type="match status" value="1"/>
</dbReference>
<gene>
    <name evidence="10" type="ORF">HAND00432_LOCUS5610</name>
</gene>
<evidence type="ECO:0000256" key="2">
    <source>
        <dbReference type="ARBA" id="ARBA00008346"/>
    </source>
</evidence>
<reference evidence="10" key="1">
    <citation type="submission" date="2021-01" db="EMBL/GenBank/DDBJ databases">
        <authorList>
            <person name="Corre E."/>
            <person name="Pelletier E."/>
            <person name="Niang G."/>
            <person name="Scheremetjew M."/>
            <person name="Finn R."/>
            <person name="Kale V."/>
            <person name="Holt S."/>
            <person name="Cochrane G."/>
            <person name="Meng A."/>
            <person name="Brown T."/>
            <person name="Cohen L."/>
        </authorList>
    </citation>
    <scope>NUCLEOTIDE SEQUENCE</scope>
    <source>
        <strain evidence="10">CCMP644</strain>
    </source>
</reference>
<dbReference type="Gene3D" id="1.20.1440.90">
    <property type="entry name" value="Phosphoenolpyruvate/pyruvate domain"/>
    <property type="match status" value="1"/>
</dbReference>
<evidence type="ECO:0000256" key="3">
    <source>
        <dbReference type="ARBA" id="ARBA00012305"/>
    </source>
</evidence>
<dbReference type="GO" id="GO:0006099">
    <property type="term" value="P:tricarboxylic acid cycle"/>
    <property type="evidence" value="ECO:0007669"/>
    <property type="project" value="InterPro"/>
</dbReference>
<dbReference type="PROSITE" id="PS00393">
    <property type="entry name" value="PEPCASE_2"/>
    <property type="match status" value="1"/>
</dbReference>
<dbReference type="NCBIfam" id="NF000584">
    <property type="entry name" value="PRK00009.1"/>
    <property type="match status" value="1"/>
</dbReference>
<keyword evidence="5" id="KW-0456">Lyase</keyword>
<evidence type="ECO:0000256" key="6">
    <source>
        <dbReference type="ARBA" id="ARBA00023300"/>
    </source>
</evidence>
<dbReference type="GO" id="GO:0005829">
    <property type="term" value="C:cytosol"/>
    <property type="evidence" value="ECO:0007669"/>
    <property type="project" value="TreeGrafter"/>
</dbReference>
<dbReference type="InterPro" id="IPR015813">
    <property type="entry name" value="Pyrv/PenolPyrv_kinase-like_dom"/>
</dbReference>
<protein>
    <recommendedName>
        <fullName evidence="3">phosphoenolpyruvate carboxylase</fullName>
        <ecNumber evidence="3">4.1.1.31</ecNumber>
    </recommendedName>
</protein>
<keyword evidence="4" id="KW-0460">Magnesium</keyword>
<dbReference type="GO" id="GO:0008964">
    <property type="term" value="F:phosphoenolpyruvate carboxylase activity"/>
    <property type="evidence" value="ECO:0007669"/>
    <property type="project" value="UniProtKB-EC"/>
</dbReference>
<evidence type="ECO:0000256" key="7">
    <source>
        <dbReference type="ARBA" id="ARBA00048995"/>
    </source>
</evidence>
<keyword evidence="6" id="KW-0120">Carbon dioxide fixation</keyword>
<proteinExistence type="inferred from homology"/>
<organism evidence="10">
    <name type="scientific">Hemiselmis andersenii</name>
    <name type="common">Cryptophyte alga</name>
    <dbReference type="NCBI Taxonomy" id="464988"/>
    <lineage>
        <taxon>Eukaryota</taxon>
        <taxon>Cryptophyceae</taxon>
        <taxon>Cryptomonadales</taxon>
        <taxon>Hemiselmidaceae</taxon>
        <taxon>Hemiselmis</taxon>
    </lineage>
</organism>
<feature type="active site" evidence="8">
    <location>
        <position position="213"/>
    </location>
</feature>
<accession>A0A6U2I1F2</accession>
<dbReference type="PRINTS" id="PR00150">
    <property type="entry name" value="PEPCARBXLASE"/>
</dbReference>
<dbReference type="SUPFAM" id="SSF51621">
    <property type="entry name" value="Phosphoenolpyruvate/pyruvate domain"/>
    <property type="match status" value="1"/>
</dbReference>
<dbReference type="InterPro" id="IPR033129">
    <property type="entry name" value="PEPCASE_His_AS"/>
</dbReference>
<evidence type="ECO:0000256" key="9">
    <source>
        <dbReference type="PROSITE-ProRule" id="PRU10112"/>
    </source>
</evidence>
<dbReference type="AlphaFoldDB" id="A0A6U2I1F2"/>
<dbReference type="InterPro" id="IPR021135">
    <property type="entry name" value="PEP_COase"/>
</dbReference>
<evidence type="ECO:0000256" key="8">
    <source>
        <dbReference type="PROSITE-ProRule" id="PRU10111"/>
    </source>
</evidence>
<dbReference type="GO" id="GO:0015977">
    <property type="term" value="P:carbon fixation"/>
    <property type="evidence" value="ECO:0007669"/>
    <property type="project" value="UniProtKB-KW"/>
</dbReference>
<evidence type="ECO:0000313" key="10">
    <source>
        <dbReference type="EMBL" id="CAD8951075.1"/>
    </source>
</evidence>
<name>A0A6U2I1F2_HEMAN</name>
<sequence length="991" mass="112044">MADGLADRMTKMGVFGSDTGKSPVMSAQEEERTRFDPLKDDVTVIRGLFLDGLRKGTQEITGLKEHAGNFQEAEYETRDLDFNKESRMFDGINDVSENSKAIIVKASEYADKPTPEAFDEVVRAVGRSSLAEVKLTARIFSEFLAQVSIAESHHRYRRWSMYKRGESEILHFSDGQNHQADDCFKTLIDKGFSPAKIYESLCEQRLELVFTAHPTQATRRSILHKQKELDQLLETRDNQASMLTPLMKERLFMRMQQTLIAIWKTNPVRSFKPTPEDEARYGISVVEETLWRAVPEHYRIIDESLRKVGQPPLPVESTLITLGSWMGGDRDGNPFVTHALTKKIVALCTMRACKLYHADVESLLWKLSLHGKATAEVDEWLKSHPVDDSEIVVTDNGQQQTPHWDFYRSEQTLEEPYRQVLVKVRSMLERTIMRNEEMSIGNAPPSFIGDNMYFKSADELLEPLMLIYKSMKATGDGFVAEGPLKDLIRRTKCFGLTLMRLDVRQESDRHTEVMDALTQHLGIGNFSDWDEAKRIEWLTQELINPRPLVRQGTLRCSSDVQEVLDTFRVISETGDEPFGAYIISMTRSASDVLAVHLLQKEAGCARHLRVAPLFETKDDLIAAPATVKVLYENVWYRQHFGLVGPSHQEVMLGYSDSAKDAGRFSSVWELYKAQEALVRLSKEHNIKINLFHGRGGSVGRGGGPQYLAILSQPEGSINGSLRVTVQGEVIENYFGTARAAEVTFERYTTAILHSTLVPPPKEGAPLRDTMQRLSEACCARYRDMVYNTPNFVDYFRAATPEAELKLLNIGSRPSKRKAGGIETLRAIPWVFSWTQSRLHLPVWCGVGSALQGEIDKGNLEVLKAMYNTWPFFQSTIELVESVLAKVDFNVAKLYEKLLVPPELLPIGAMIWQELEMTINAVKAVTGRNELLGNNPVIKRMYDFRRPMVDPLNILQVRLLSEMRSMEAPSKEQLDAFAACVQGIANGMGWTG</sequence>
<evidence type="ECO:0000256" key="1">
    <source>
        <dbReference type="ARBA" id="ARBA00001946"/>
    </source>
</evidence>
<dbReference type="EMBL" id="HBFX01009431">
    <property type="protein sequence ID" value="CAD8951075.1"/>
    <property type="molecule type" value="Transcribed_RNA"/>
</dbReference>
<dbReference type="InterPro" id="IPR018129">
    <property type="entry name" value="PEP_COase_Lys_AS"/>
</dbReference>
<evidence type="ECO:0000256" key="4">
    <source>
        <dbReference type="ARBA" id="ARBA00022842"/>
    </source>
</evidence>
<feature type="active site" evidence="9">
    <location>
        <position position="659"/>
    </location>
</feature>
<comment type="catalytic activity">
    <reaction evidence="7">
        <text>oxaloacetate + phosphate = phosphoenolpyruvate + hydrogencarbonate</text>
        <dbReference type="Rhea" id="RHEA:28370"/>
        <dbReference type="ChEBI" id="CHEBI:16452"/>
        <dbReference type="ChEBI" id="CHEBI:17544"/>
        <dbReference type="ChEBI" id="CHEBI:43474"/>
        <dbReference type="ChEBI" id="CHEBI:58702"/>
        <dbReference type="EC" id="4.1.1.31"/>
    </reaction>
</comment>
<evidence type="ECO:0000256" key="5">
    <source>
        <dbReference type="ARBA" id="ARBA00023239"/>
    </source>
</evidence>
<dbReference type="EC" id="4.1.1.31" evidence="3"/>